<dbReference type="Pfam" id="PF05380">
    <property type="entry name" value="Peptidase_A17"/>
    <property type="match status" value="1"/>
</dbReference>
<dbReference type="InParanoid" id="C5KDR9"/>
<dbReference type="PANTHER" id="PTHR37984">
    <property type="entry name" value="PROTEIN CBG26694"/>
    <property type="match status" value="1"/>
</dbReference>
<dbReference type="PANTHER" id="PTHR37984:SF5">
    <property type="entry name" value="PROTEIN NYNRIN-LIKE"/>
    <property type="match status" value="1"/>
</dbReference>
<gene>
    <name evidence="2" type="ORF">Pmar_PMAR022317</name>
</gene>
<reference evidence="2 3" key="1">
    <citation type="submission" date="2008-07" db="EMBL/GenBank/DDBJ databases">
        <authorList>
            <person name="El-Sayed N."/>
            <person name="Caler E."/>
            <person name="Inman J."/>
            <person name="Amedeo P."/>
            <person name="Hass B."/>
            <person name="Wortman J."/>
        </authorList>
    </citation>
    <scope>NUCLEOTIDE SEQUENCE [LARGE SCALE GENOMIC DNA]</scope>
    <source>
        <strain evidence="3">ATCC 50983 / TXsc</strain>
    </source>
</reference>
<dbReference type="EMBL" id="GG672124">
    <property type="protein sequence ID" value="EER17372.1"/>
    <property type="molecule type" value="Genomic_DNA"/>
</dbReference>
<sequence length="1461" mass="162881">MARKRGLASIKAITGERMEMFHRALDGYISKGFCAIVKDNRLDPSKPEASTCQSIWEKLSKGTPYQGSLAPLPEHFTASHLVYRDQHPTTPCRIVLDYREANLYSLRGGYPQNSLHGTLLLLRSSKYFVAGDLSKAFCRMQSSRADVPYVGYTCIGPFTVLWSRVGFGTRAAPNMLDSVVDDTIDEIYDLSQLAAEIDGDTFEVAVKSIDPGRIKSVLLYPSEEGYDYLCDGPPIPSHVKMLKFVDDIYALGSTVAEAQRNYRFVSYLLKGHDLPAEDLKKFENWICKSVAGIETRGHLLGYDYLPSNDGLYPTMSAKPPEGLTYMSKRSSSSILASLYDPLGLIIEQDIRARSLWRRICQEIKEWDQMIPYQLQQQVVRWASETTQVCKTISTSRFTPYDAELVLSTDASKDAWGADLRLKSRPDVRLAAKGALYTNSTLSWSIPRKELDALYRGLLWTQALSAYLPIKSIYGENQAPLSKLSPGVPIYRLVVAIDSELTVYRLRRPSNDTRLPAPERRRLQAIRNLCVQLDATVRHIPSGCNPADSVSRYAMGRDFDGHKLSEAIDSASVIYDYREDTSGDEDCQFDKDIYCHVASCIHDPERDLLFSPIPSVTAGCCATLAPPTTANAGCYATLAPPTTADAGCYATLAPNTIYAYGFRPFCPTTLGLSLSTVVDVGCGQTVQSEQEIRGPYQKMKSKAKLGVYPSLSPTATNIGCGGRCCLINCDGIDVPNIDKTDLSTELKDELKNLARHIDVSRGTEADLSHLQDSIEFNSDLNTCLRRCQSEDEDLAKFRDYLLGKLPRRSVGMRSTTFDRMESHCHLDQDGIIRQRPWYEGPSREDDVDGMIYLGGSRYARLVCSLLCVIYHYVLAHPGRRKLRLYLQRRFIGRGLSRIISKTTSSCTLCLKARASKAIRYANNAVQDMVVTQLWQLVGIDILGPYGRASTRNQGGDSRAENTYRLDPSKDYYVLVCQDAISGFIASRPLRDCKGPTIAAAIHSVFCEHGSPSVALCDKAHGSILSKAVLSTMVKHRCRLYSLPGYSAHLSFWERAHRDLMETTRTISGSNEDAVEQLFNLMLAIRIYNCTPKHWTYMSPSYLHYSYGGRLPGDAPPSTIDFKKLDSRYLNAEYLPFARGLLPTLWDYQERMKSSVEEYVEVWRQKQADLRERYIKETPQCDQLEAFDLVYMLNAPDVDIGNHLSSKWRGPYTVVSMAGSSMAKLVYGVVLPADYGGSLRLSADGKSIENWPLPDKLVQAATRNLVPATSLKTLIYDHYRRGIRVYQDLQGDFSTMRASSDGSDQSKILLERTRQLCSQNATGEPTPAVSNPCTSGDAAQDGQPADNPESMNSTITTRFGSKLMIYPQDGWLVASTSRVYAGLAVVSNDIATPNPTVHCRQETKLVHIQPITLGLLGELSVSPNIDSVIVRQEELIFIAPSTRALTRSLSVRTRNLLERLCKL</sequence>
<dbReference type="InterPro" id="IPR012337">
    <property type="entry name" value="RNaseH-like_sf"/>
</dbReference>
<proteinExistence type="predicted"/>
<dbReference type="GO" id="GO:0003676">
    <property type="term" value="F:nucleic acid binding"/>
    <property type="evidence" value="ECO:0007669"/>
    <property type="project" value="InterPro"/>
</dbReference>
<dbReference type="GeneID" id="9062426"/>
<dbReference type="InterPro" id="IPR036397">
    <property type="entry name" value="RNaseH_sf"/>
</dbReference>
<dbReference type="OrthoDB" id="441940at2759"/>
<dbReference type="InterPro" id="IPR043502">
    <property type="entry name" value="DNA/RNA_pol_sf"/>
</dbReference>
<dbReference type="Gene3D" id="3.30.420.10">
    <property type="entry name" value="Ribonuclease H-like superfamily/Ribonuclease H"/>
    <property type="match status" value="1"/>
</dbReference>
<evidence type="ECO:0000256" key="1">
    <source>
        <dbReference type="SAM" id="MobiDB-lite"/>
    </source>
</evidence>
<dbReference type="SUPFAM" id="SSF56672">
    <property type="entry name" value="DNA/RNA polymerases"/>
    <property type="match status" value="1"/>
</dbReference>
<accession>C5KDR9</accession>
<feature type="compositionally biased region" description="Polar residues" evidence="1">
    <location>
        <begin position="1318"/>
        <end position="1332"/>
    </location>
</feature>
<name>C5KDR9_PERM5</name>
<protein>
    <submittedName>
        <fullName evidence="2">Uncharacterized protein</fullName>
    </submittedName>
</protein>
<feature type="region of interest" description="Disordered" evidence="1">
    <location>
        <begin position="1318"/>
        <end position="1349"/>
    </location>
</feature>
<dbReference type="SUPFAM" id="SSF53098">
    <property type="entry name" value="Ribonuclease H-like"/>
    <property type="match status" value="1"/>
</dbReference>
<dbReference type="RefSeq" id="XP_002785576.1">
    <property type="nucleotide sequence ID" value="XM_002785530.1"/>
</dbReference>
<dbReference type="InterPro" id="IPR050951">
    <property type="entry name" value="Retrovirus_Pol_polyprotein"/>
</dbReference>
<dbReference type="InterPro" id="IPR008042">
    <property type="entry name" value="Retrotrans_Pao"/>
</dbReference>
<organism evidence="3">
    <name type="scientific">Perkinsus marinus (strain ATCC 50983 / TXsc)</name>
    <dbReference type="NCBI Taxonomy" id="423536"/>
    <lineage>
        <taxon>Eukaryota</taxon>
        <taxon>Sar</taxon>
        <taxon>Alveolata</taxon>
        <taxon>Perkinsozoa</taxon>
        <taxon>Perkinsea</taxon>
        <taxon>Perkinsida</taxon>
        <taxon>Perkinsidae</taxon>
        <taxon>Perkinsus</taxon>
    </lineage>
</organism>
<evidence type="ECO:0000313" key="3">
    <source>
        <dbReference type="Proteomes" id="UP000007800"/>
    </source>
</evidence>
<dbReference type="Proteomes" id="UP000007800">
    <property type="component" value="Unassembled WGS sequence"/>
</dbReference>
<evidence type="ECO:0000313" key="2">
    <source>
        <dbReference type="EMBL" id="EER17372.1"/>
    </source>
</evidence>
<keyword evidence="3" id="KW-1185">Reference proteome</keyword>